<feature type="region of interest" description="Disordered" evidence="2">
    <location>
        <begin position="90"/>
        <end position="111"/>
    </location>
</feature>
<keyword evidence="5" id="KW-1185">Reference proteome</keyword>
<evidence type="ECO:0000313" key="5">
    <source>
        <dbReference type="Proteomes" id="UP000245771"/>
    </source>
</evidence>
<dbReference type="EMBL" id="KZ819603">
    <property type="protein sequence ID" value="PWN35609.1"/>
    <property type="molecule type" value="Genomic_DNA"/>
</dbReference>
<dbReference type="InterPro" id="IPR036514">
    <property type="entry name" value="SGNH_hydro_sf"/>
</dbReference>
<evidence type="ECO:0000313" key="4">
    <source>
        <dbReference type="EMBL" id="PWN35609.1"/>
    </source>
</evidence>
<dbReference type="Pfam" id="PF00657">
    <property type="entry name" value="Lipase_GDSL"/>
    <property type="match status" value="1"/>
</dbReference>
<dbReference type="InterPro" id="IPR051058">
    <property type="entry name" value="GDSL_Est/Lipase"/>
</dbReference>
<dbReference type="GO" id="GO:0016788">
    <property type="term" value="F:hydrolase activity, acting on ester bonds"/>
    <property type="evidence" value="ECO:0007669"/>
    <property type="project" value="InterPro"/>
</dbReference>
<protein>
    <recommendedName>
        <fullName evidence="6">SGNH hydrolase</fullName>
    </recommendedName>
</protein>
<proteinExistence type="predicted"/>
<dbReference type="SUPFAM" id="SSF52266">
    <property type="entry name" value="SGNH hydrolase"/>
    <property type="match status" value="1"/>
</dbReference>
<name>A0A316VD75_9BASI</name>
<dbReference type="OrthoDB" id="1600564at2759"/>
<reference evidence="4 5" key="1">
    <citation type="journal article" date="2018" name="Mol. Biol. Evol.">
        <title>Broad Genomic Sampling Reveals a Smut Pathogenic Ancestry of the Fungal Clade Ustilaginomycotina.</title>
        <authorList>
            <person name="Kijpornyongpan T."/>
            <person name="Mondo S.J."/>
            <person name="Barry K."/>
            <person name="Sandor L."/>
            <person name="Lee J."/>
            <person name="Lipzen A."/>
            <person name="Pangilinan J."/>
            <person name="LaButti K."/>
            <person name="Hainaut M."/>
            <person name="Henrissat B."/>
            <person name="Grigoriev I.V."/>
            <person name="Spatafora J.W."/>
            <person name="Aime M.C."/>
        </authorList>
    </citation>
    <scope>NUCLEOTIDE SEQUENCE [LARGE SCALE GENOMIC DNA]</scope>
    <source>
        <strain evidence="4 5">MCA 3882</strain>
    </source>
</reference>
<accession>A0A316VD75</accession>
<evidence type="ECO:0008006" key="6">
    <source>
        <dbReference type="Google" id="ProtNLM"/>
    </source>
</evidence>
<feature type="region of interest" description="Disordered" evidence="2">
    <location>
        <begin position="27"/>
        <end position="64"/>
    </location>
</feature>
<dbReference type="InParanoid" id="A0A316VD75"/>
<organism evidence="4 5">
    <name type="scientific">Meira miltonrushii</name>
    <dbReference type="NCBI Taxonomy" id="1280837"/>
    <lineage>
        <taxon>Eukaryota</taxon>
        <taxon>Fungi</taxon>
        <taxon>Dikarya</taxon>
        <taxon>Basidiomycota</taxon>
        <taxon>Ustilaginomycotina</taxon>
        <taxon>Exobasidiomycetes</taxon>
        <taxon>Exobasidiales</taxon>
        <taxon>Brachybasidiaceae</taxon>
        <taxon>Meira</taxon>
    </lineage>
</organism>
<feature type="chain" id="PRO_5016367660" description="SGNH hydrolase" evidence="3">
    <location>
        <begin position="24"/>
        <end position="358"/>
    </location>
</feature>
<dbReference type="AlphaFoldDB" id="A0A316VD75"/>
<evidence type="ECO:0000256" key="1">
    <source>
        <dbReference type="ARBA" id="ARBA00022801"/>
    </source>
</evidence>
<evidence type="ECO:0000256" key="3">
    <source>
        <dbReference type="SAM" id="SignalP"/>
    </source>
</evidence>
<sequence length="358" mass="39102">MYFASSLNFIALCALVTATFADAAIVAKRDPPPPPGPGKQPHPHPSPPADPPSGPHPSPQRPITDAIIMGDSYTDSCNVYLQNYNATGGNPKYPFPTCPPPPTGRADQGRSWPEWVRIDQGQKEEPGSPPGGEPVNPSQWNIVNLAQSGAVCDNSIFPRTVPDIGQQTKLYQTHYNTKPAASHIYTPADSTLLIMFIGTNDVTYIVNGTGSVAQETSCISSKLDTLHTLGFKRFLMVQNINLQDCPQLANTKNTSSVVHQDNDQQQKLFSQLTKQWNDGTSIDIFPAYDLFSAFYDHPSEYGFDNVHQGCNTCSTPDKYLWANSLHPSSRAFHIFAKKVVKFTNGVRGQQLINGAEGV</sequence>
<dbReference type="PANTHER" id="PTHR45648:SF22">
    <property type="entry name" value="GDSL LIPASE_ACYLHYDROLASE FAMILY PROTEIN (AFU_ORTHOLOGUE AFUA_4G14700)"/>
    <property type="match status" value="1"/>
</dbReference>
<feature type="compositionally biased region" description="Pro residues" evidence="2">
    <location>
        <begin position="32"/>
        <end position="60"/>
    </location>
</feature>
<dbReference type="InterPro" id="IPR001087">
    <property type="entry name" value="GDSL"/>
</dbReference>
<dbReference type="STRING" id="1280837.A0A316VD75"/>
<keyword evidence="3" id="KW-0732">Signal</keyword>
<feature type="compositionally biased region" description="Pro residues" evidence="2">
    <location>
        <begin position="93"/>
        <end position="103"/>
    </location>
</feature>
<keyword evidence="1" id="KW-0378">Hydrolase</keyword>
<dbReference type="PANTHER" id="PTHR45648">
    <property type="entry name" value="GDSL LIPASE/ACYLHYDROLASE FAMILY PROTEIN (AFU_ORTHOLOGUE AFUA_4G14700)"/>
    <property type="match status" value="1"/>
</dbReference>
<dbReference type="RefSeq" id="XP_025355911.1">
    <property type="nucleotide sequence ID" value="XM_025502353.1"/>
</dbReference>
<dbReference type="Gene3D" id="3.40.50.1110">
    <property type="entry name" value="SGNH hydrolase"/>
    <property type="match status" value="1"/>
</dbReference>
<gene>
    <name evidence="4" type="ORF">FA14DRAFT_44497</name>
</gene>
<dbReference type="GeneID" id="37024134"/>
<feature type="signal peptide" evidence="3">
    <location>
        <begin position="1"/>
        <end position="23"/>
    </location>
</feature>
<dbReference type="Proteomes" id="UP000245771">
    <property type="component" value="Unassembled WGS sequence"/>
</dbReference>
<evidence type="ECO:0000256" key="2">
    <source>
        <dbReference type="SAM" id="MobiDB-lite"/>
    </source>
</evidence>